<name>A0A5E4QZW5_9NEOP</name>
<feature type="coiled-coil region" evidence="1">
    <location>
        <begin position="83"/>
        <end position="117"/>
    </location>
</feature>
<organism evidence="2 3">
    <name type="scientific">Leptidea sinapis</name>
    <dbReference type="NCBI Taxonomy" id="189913"/>
    <lineage>
        <taxon>Eukaryota</taxon>
        <taxon>Metazoa</taxon>
        <taxon>Ecdysozoa</taxon>
        <taxon>Arthropoda</taxon>
        <taxon>Hexapoda</taxon>
        <taxon>Insecta</taxon>
        <taxon>Pterygota</taxon>
        <taxon>Neoptera</taxon>
        <taxon>Endopterygota</taxon>
        <taxon>Lepidoptera</taxon>
        <taxon>Glossata</taxon>
        <taxon>Ditrysia</taxon>
        <taxon>Papilionoidea</taxon>
        <taxon>Pieridae</taxon>
        <taxon>Dismorphiinae</taxon>
        <taxon>Leptidea</taxon>
    </lineage>
</organism>
<gene>
    <name evidence="2" type="ORF">LSINAPIS_LOCUS13249</name>
</gene>
<accession>A0A5E4QZW5</accession>
<evidence type="ECO:0000313" key="2">
    <source>
        <dbReference type="EMBL" id="VVD03216.1"/>
    </source>
</evidence>
<sequence length="140" mass="15942">MSENFHKSCYTSRCAGYKYRTLSTNTGDKTSRDSKEDNIFDRKFKELRTAITSRINKQVTDTKSARESIKVKIDKIDAKITSMLELKEAVAMLKKDLQSAEIALETMVDTVERLESIVGVSEVSSVQSRRGSFITRKMPY</sequence>
<dbReference type="AlphaFoldDB" id="A0A5E4QZW5"/>
<protein>
    <submittedName>
        <fullName evidence="2">Uncharacterized protein</fullName>
    </submittedName>
</protein>
<dbReference type="Proteomes" id="UP000324832">
    <property type="component" value="Unassembled WGS sequence"/>
</dbReference>
<reference evidence="2 3" key="1">
    <citation type="submission" date="2017-07" db="EMBL/GenBank/DDBJ databases">
        <authorList>
            <person name="Talla V."/>
            <person name="Backstrom N."/>
        </authorList>
    </citation>
    <scope>NUCLEOTIDE SEQUENCE [LARGE SCALE GENOMIC DNA]</scope>
</reference>
<keyword evidence="1" id="KW-0175">Coiled coil</keyword>
<evidence type="ECO:0000256" key="1">
    <source>
        <dbReference type="SAM" id="Coils"/>
    </source>
</evidence>
<keyword evidence="3" id="KW-1185">Reference proteome</keyword>
<evidence type="ECO:0000313" key="3">
    <source>
        <dbReference type="Proteomes" id="UP000324832"/>
    </source>
</evidence>
<dbReference type="EMBL" id="FZQP02006665">
    <property type="protein sequence ID" value="VVD03216.1"/>
    <property type="molecule type" value="Genomic_DNA"/>
</dbReference>
<proteinExistence type="predicted"/>